<dbReference type="PANTHER" id="PTHR31964:SF113">
    <property type="entry name" value="USPA DOMAIN-CONTAINING PROTEIN"/>
    <property type="match status" value="1"/>
</dbReference>
<dbReference type="InterPro" id="IPR006015">
    <property type="entry name" value="Universal_stress_UspA"/>
</dbReference>
<dbReference type="PANTHER" id="PTHR31964">
    <property type="entry name" value="ADENINE NUCLEOTIDE ALPHA HYDROLASES-LIKE SUPERFAMILY PROTEIN"/>
    <property type="match status" value="1"/>
</dbReference>
<dbReference type="Pfam" id="PF00582">
    <property type="entry name" value="Usp"/>
    <property type="match status" value="1"/>
</dbReference>
<evidence type="ECO:0000313" key="4">
    <source>
        <dbReference type="Proteomes" id="UP001218629"/>
    </source>
</evidence>
<accession>A0ABY8A0R5</accession>
<gene>
    <name evidence="3" type="ORF">MOV08_02350</name>
</gene>
<dbReference type="InterPro" id="IPR014729">
    <property type="entry name" value="Rossmann-like_a/b/a_fold"/>
</dbReference>
<evidence type="ECO:0000256" key="1">
    <source>
        <dbReference type="ARBA" id="ARBA00008791"/>
    </source>
</evidence>
<evidence type="ECO:0000259" key="2">
    <source>
        <dbReference type="Pfam" id="PF00582"/>
    </source>
</evidence>
<dbReference type="EMBL" id="CP095749">
    <property type="protein sequence ID" value="WEB38254.1"/>
    <property type="molecule type" value="Genomic_DNA"/>
</dbReference>
<dbReference type="CDD" id="cd00293">
    <property type="entry name" value="USP-like"/>
    <property type="match status" value="1"/>
</dbReference>
<evidence type="ECO:0000313" key="3">
    <source>
        <dbReference type="EMBL" id="WEB38254.1"/>
    </source>
</evidence>
<sequence length="162" mass="17200">MMNTTNAVRRVVVGVNGSVGSSRALRRAADEARRHHAQLCPVMIYSSPQGDYIDMLWPPDAETEHELASDARHRLAGICHRVLDEQGDDPCCAPVVARGPVGPLLVQAADHDGDLLVIGGGSRGMLSRLISGSVGRYCVRHAEGPVLVVPDEESADEASDAA</sequence>
<dbReference type="PRINTS" id="PR01438">
    <property type="entry name" value="UNVRSLSTRESS"/>
</dbReference>
<dbReference type="InterPro" id="IPR006016">
    <property type="entry name" value="UspA"/>
</dbReference>
<organism evidence="3 4">
    <name type="scientific">Streptomyces yunnanensis</name>
    <dbReference type="NCBI Taxonomy" id="156453"/>
    <lineage>
        <taxon>Bacteria</taxon>
        <taxon>Bacillati</taxon>
        <taxon>Actinomycetota</taxon>
        <taxon>Actinomycetes</taxon>
        <taxon>Kitasatosporales</taxon>
        <taxon>Streptomycetaceae</taxon>
        <taxon>Streptomyces</taxon>
    </lineage>
</organism>
<dbReference type="Proteomes" id="UP001218629">
    <property type="component" value="Chromosome"/>
</dbReference>
<comment type="similarity">
    <text evidence="1">Belongs to the universal stress protein A family.</text>
</comment>
<keyword evidence="4" id="KW-1185">Reference proteome</keyword>
<feature type="domain" description="UspA" evidence="2">
    <location>
        <begin position="9"/>
        <end position="150"/>
    </location>
</feature>
<dbReference type="RefSeq" id="WP_275305951.1">
    <property type="nucleotide sequence ID" value="NZ_CP095749.1"/>
</dbReference>
<proteinExistence type="inferred from homology"/>
<reference evidence="3 4" key="1">
    <citation type="submission" date="2022-03" db="EMBL/GenBank/DDBJ databases">
        <title>Streptomyces yunnanensis P86,complete genome.</title>
        <authorList>
            <person name="Chen S."/>
            <person name="Zhang Q."/>
        </authorList>
    </citation>
    <scope>NUCLEOTIDE SEQUENCE [LARGE SCALE GENOMIC DNA]</scope>
    <source>
        <strain evidence="3 4">P86</strain>
    </source>
</reference>
<dbReference type="SUPFAM" id="SSF52402">
    <property type="entry name" value="Adenine nucleotide alpha hydrolases-like"/>
    <property type="match status" value="1"/>
</dbReference>
<protein>
    <submittedName>
        <fullName evidence="3">Universal stress protein</fullName>
    </submittedName>
</protein>
<name>A0ABY8A0R5_9ACTN</name>
<dbReference type="Gene3D" id="3.40.50.620">
    <property type="entry name" value="HUPs"/>
    <property type="match status" value="1"/>
</dbReference>